<feature type="modified residue" description="Glycine radical" evidence="3">
    <location>
        <position position="812"/>
    </location>
</feature>
<dbReference type="PANTHER" id="PTHR43641">
    <property type="entry name" value="FORMATE ACETYLTRANSFERASE 3-RELATED"/>
    <property type="match status" value="1"/>
</dbReference>
<evidence type="ECO:0000313" key="6">
    <source>
        <dbReference type="EMBL" id="MCU7380717.1"/>
    </source>
</evidence>
<dbReference type="InterPro" id="IPR010098">
    <property type="entry name" value="PFL2/GDeHydtase_fam"/>
</dbReference>
<dbReference type="GO" id="GO:0005829">
    <property type="term" value="C:cytosol"/>
    <property type="evidence" value="ECO:0007669"/>
    <property type="project" value="TreeGrafter"/>
</dbReference>
<protein>
    <submittedName>
        <fullName evidence="6">Formate C-acetyltransferase/glycerol dehydratase family glycyl radical enzyme</fullName>
    </submittedName>
</protein>
<evidence type="ECO:0000256" key="1">
    <source>
        <dbReference type="ARBA" id="ARBA00022818"/>
    </source>
</evidence>
<proteinExistence type="predicted"/>
<organism evidence="6 7">
    <name type="scientific">Hominibacterium faecale</name>
    <dbReference type="NCBI Taxonomy" id="2839743"/>
    <lineage>
        <taxon>Bacteria</taxon>
        <taxon>Bacillati</taxon>
        <taxon>Bacillota</taxon>
        <taxon>Clostridia</taxon>
        <taxon>Peptostreptococcales</taxon>
        <taxon>Anaerovoracaceae</taxon>
        <taxon>Hominibacterium</taxon>
    </lineage>
</organism>
<dbReference type="RefSeq" id="WP_253019382.1">
    <property type="nucleotide sequence ID" value="NZ_JAOSHN010000013.1"/>
</dbReference>
<dbReference type="InterPro" id="IPR001150">
    <property type="entry name" value="Gly_radical"/>
</dbReference>
<feature type="domain" description="Glycine radical" evidence="4">
    <location>
        <begin position="716"/>
        <end position="836"/>
    </location>
</feature>
<dbReference type="Pfam" id="PF02901">
    <property type="entry name" value="PFL-like"/>
    <property type="match status" value="1"/>
</dbReference>
<reference evidence="6" key="1">
    <citation type="submission" date="2022-09" db="EMBL/GenBank/DDBJ databases">
        <title>Culturomic study of gut microbiota in children with autism spectrum disorder.</title>
        <authorList>
            <person name="Efimov B.A."/>
            <person name="Chaplin A.V."/>
            <person name="Sokolova S.R."/>
            <person name="Pikina A.P."/>
            <person name="Korzhanova M."/>
            <person name="Belova V."/>
            <person name="Korostin D."/>
        </authorList>
    </citation>
    <scope>NUCLEOTIDE SEQUENCE</scope>
    <source>
        <strain evidence="6">ASD5510</strain>
    </source>
</reference>
<evidence type="ECO:0000313" key="7">
    <source>
        <dbReference type="Proteomes" id="UP001065549"/>
    </source>
</evidence>
<dbReference type="InterPro" id="IPR004184">
    <property type="entry name" value="PFL_dom"/>
</dbReference>
<evidence type="ECO:0000256" key="2">
    <source>
        <dbReference type="ARBA" id="ARBA00023239"/>
    </source>
</evidence>
<dbReference type="InterPro" id="IPR051215">
    <property type="entry name" value="GRE"/>
</dbReference>
<evidence type="ECO:0000259" key="5">
    <source>
        <dbReference type="PROSITE" id="PS51554"/>
    </source>
</evidence>
<accession>A0A9J6QZ49</accession>
<dbReference type="PROSITE" id="PS51149">
    <property type="entry name" value="GLY_RADICAL_2"/>
    <property type="match status" value="1"/>
</dbReference>
<feature type="domain" description="PFL" evidence="5">
    <location>
        <begin position="31"/>
        <end position="705"/>
    </location>
</feature>
<dbReference type="EMBL" id="JAOSHN010000013">
    <property type="protein sequence ID" value="MCU7380717.1"/>
    <property type="molecule type" value="Genomic_DNA"/>
</dbReference>
<keyword evidence="1 3" id="KW-0556">Organic radical</keyword>
<dbReference type="GO" id="GO:0016829">
    <property type="term" value="F:lyase activity"/>
    <property type="evidence" value="ECO:0007669"/>
    <property type="project" value="UniProtKB-KW"/>
</dbReference>
<dbReference type="AlphaFoldDB" id="A0A9J6QZ49"/>
<keyword evidence="2" id="KW-0456">Lyase</keyword>
<dbReference type="PROSITE" id="PS51554">
    <property type="entry name" value="PFL"/>
    <property type="match status" value="1"/>
</dbReference>
<gene>
    <name evidence="6" type="ORF">OBO34_20600</name>
</gene>
<evidence type="ECO:0000256" key="3">
    <source>
        <dbReference type="PROSITE-ProRule" id="PRU00493"/>
    </source>
</evidence>
<evidence type="ECO:0000259" key="4">
    <source>
        <dbReference type="PROSITE" id="PS51149"/>
    </source>
</evidence>
<dbReference type="PANTHER" id="PTHR43641:SF2">
    <property type="entry name" value="DEHYDRATASE YBIW-RELATED"/>
    <property type="match status" value="1"/>
</dbReference>
<comment type="caution">
    <text evidence="6">The sequence shown here is derived from an EMBL/GenBank/DDBJ whole genome shotgun (WGS) entry which is preliminary data.</text>
</comment>
<dbReference type="Proteomes" id="UP001065549">
    <property type="component" value="Unassembled WGS sequence"/>
</dbReference>
<sequence length="836" mass="94504">MNQVKPCGTERYDQSYGVGYRVGHDDFSPYGRVNRLRKQFLDREFNIDIQRARLITQVYKNNPDMSAKLKTAYALENILEHVAIDLYDEELIVGEVAAPAKAAPIYPEFSVKWIIDELKHHPFDQRAHDKFYITDEDRDELLEILEFWRGKTVEDLVNARLTEDEKKGSELGKKVYMTNLYHFAGVGHFVLDYPQLLEQGYDGYLAQVRQKLETLDSGDADFEEKRDFYQAMEIELKAACAYIRRYAQLAASRAEREQNPGRKQELLQIAENCNQIAGGPARTMWQAVQLWHFATTITQIESNGHSISYGRMDQWLYPYYKKDMEQGVITKEFAQELLETAYVKTGNPSKLKDKMTVEVRSGRGWGGESLTIGGVNEDGNDASNDLTFMLLEASAHTRMMNPWVCVRMHENTPYELKVKAVECIRAGYGHPKLFNDVPTIEVMLKKGMTLKEARNYEVVGCVEPDLPGYEYGFHDSAYMNIAKVMELALNGGACIDCSDQCPRYAKCAAIGRTLGPDTGSLADFQNIGQVLESFDKQMKFWTDQMCQGINVIDEAHRERKPLPYASAFFNDCIDKGKDLSEGGARYNFTGPQASGIATCADTLSVISQLVFDEGRYTGQELLQAIRDNWDGHDVLYALVNSSKVHHYGNDDDYADNFFKEVFNCYCRNIEGRKNPRGGTFCPGVYTVNANVGLGLDLGASLDGRKSREPLSDNMGPVHTSAASHDIYGPTAISNSVTKVDHSRATNGTLLNWKFPPECVAGKTGRENLISFIDTYFAKKAMHCQFNIMSTEMMRAAMKKPEDYKDMLVRVAGYSAYFVELGKPLQMDLINRTELSF</sequence>
<dbReference type="Gene3D" id="3.20.70.20">
    <property type="match status" value="1"/>
</dbReference>
<keyword evidence="7" id="KW-1185">Reference proteome</keyword>
<dbReference type="Pfam" id="PF01228">
    <property type="entry name" value="Gly_radical"/>
    <property type="match status" value="1"/>
</dbReference>
<dbReference type="SUPFAM" id="SSF51998">
    <property type="entry name" value="PFL-like glycyl radical enzymes"/>
    <property type="match status" value="1"/>
</dbReference>
<name>A0A9J6QZ49_9FIRM</name>
<dbReference type="NCBIfam" id="TIGR01774">
    <property type="entry name" value="PFL2-3"/>
    <property type="match status" value="1"/>
</dbReference>